<dbReference type="RefSeq" id="WP_128498451.1">
    <property type="nucleotide sequence ID" value="NZ_RZNC01000002.1"/>
</dbReference>
<organism evidence="6 7">
    <name type="scientific">Labedella populi</name>
    <dbReference type="NCBI Taxonomy" id="2498850"/>
    <lineage>
        <taxon>Bacteria</taxon>
        <taxon>Bacillati</taxon>
        <taxon>Actinomycetota</taxon>
        <taxon>Actinomycetes</taxon>
        <taxon>Micrococcales</taxon>
        <taxon>Microbacteriaceae</taxon>
        <taxon>Labedella</taxon>
    </lineage>
</organism>
<evidence type="ECO:0000313" key="7">
    <source>
        <dbReference type="Proteomes" id="UP000288603"/>
    </source>
</evidence>
<dbReference type="GO" id="GO:0008757">
    <property type="term" value="F:S-adenosylmethionine-dependent methyltransferase activity"/>
    <property type="evidence" value="ECO:0007669"/>
    <property type="project" value="InterPro"/>
</dbReference>
<dbReference type="Pfam" id="PF08241">
    <property type="entry name" value="Methyltransf_11"/>
    <property type="match status" value="1"/>
</dbReference>
<sequence length="209" mass="21744">MATDPPREQPDSRGSAGLSDAGGAAAPSTHRAAGRSFSAAAEFYDSVRPGYPEGAVDWMVPTSARRVLDLGAGTGKLTSALVARGLDVLAVDPSAEMLAVLDRVVPEARTLVGEAEAIPVADASVDAVTAAQAWHWVDPERAGAEAARVLVPGGRLALVWNIRDERVDWLRRLGEIAGSERSYRISGSNPSSARCSSRSRAPASSGRGS</sequence>
<accession>A0A444QDB2</accession>
<dbReference type="PANTHER" id="PTHR44942">
    <property type="entry name" value="METHYLTRANSF_11 DOMAIN-CONTAINING PROTEIN"/>
    <property type="match status" value="1"/>
</dbReference>
<dbReference type="OrthoDB" id="9797252at2"/>
<evidence type="ECO:0000259" key="5">
    <source>
        <dbReference type="Pfam" id="PF08241"/>
    </source>
</evidence>
<evidence type="ECO:0000256" key="2">
    <source>
        <dbReference type="ARBA" id="ARBA00022603"/>
    </source>
</evidence>
<dbReference type="Gene3D" id="3.40.50.150">
    <property type="entry name" value="Vaccinia Virus protein VP39"/>
    <property type="match status" value="1"/>
</dbReference>
<feature type="domain" description="Methyltransferase type 11" evidence="5">
    <location>
        <begin position="68"/>
        <end position="157"/>
    </location>
</feature>
<dbReference type="AlphaFoldDB" id="A0A444QDB2"/>
<name>A0A444QDB2_9MICO</name>
<dbReference type="InterPro" id="IPR029063">
    <property type="entry name" value="SAM-dependent_MTases_sf"/>
</dbReference>
<reference evidence="6 7" key="1">
    <citation type="submission" date="2018-12" db="EMBL/GenBank/DDBJ databases">
        <authorList>
            <person name="Li F."/>
        </authorList>
    </citation>
    <scope>NUCLEOTIDE SEQUENCE [LARGE SCALE GENOMIC DNA]</scope>
    <source>
        <strain evidence="6 7">8H24J-4-2</strain>
    </source>
</reference>
<dbReference type="PANTHER" id="PTHR44942:SF4">
    <property type="entry name" value="METHYLTRANSFERASE TYPE 11 DOMAIN-CONTAINING PROTEIN"/>
    <property type="match status" value="1"/>
</dbReference>
<keyword evidence="7" id="KW-1185">Reference proteome</keyword>
<gene>
    <name evidence="6" type="ORF">ELQ92_08010</name>
</gene>
<dbReference type="EMBL" id="RZNC01000002">
    <property type="protein sequence ID" value="RWZ64674.1"/>
    <property type="molecule type" value="Genomic_DNA"/>
</dbReference>
<dbReference type="GO" id="GO:0032259">
    <property type="term" value="P:methylation"/>
    <property type="evidence" value="ECO:0007669"/>
    <property type="project" value="UniProtKB-KW"/>
</dbReference>
<evidence type="ECO:0000256" key="3">
    <source>
        <dbReference type="ARBA" id="ARBA00022679"/>
    </source>
</evidence>
<evidence type="ECO:0000313" key="6">
    <source>
        <dbReference type="EMBL" id="RWZ64674.1"/>
    </source>
</evidence>
<evidence type="ECO:0000256" key="1">
    <source>
        <dbReference type="ARBA" id="ARBA00008361"/>
    </source>
</evidence>
<dbReference type="CDD" id="cd02440">
    <property type="entry name" value="AdoMet_MTases"/>
    <property type="match status" value="1"/>
</dbReference>
<feature type="region of interest" description="Disordered" evidence="4">
    <location>
        <begin position="182"/>
        <end position="209"/>
    </location>
</feature>
<feature type="compositionally biased region" description="Low complexity" evidence="4">
    <location>
        <begin position="186"/>
        <end position="209"/>
    </location>
</feature>
<dbReference type="InterPro" id="IPR013216">
    <property type="entry name" value="Methyltransf_11"/>
</dbReference>
<proteinExistence type="inferred from homology"/>
<keyword evidence="3 6" id="KW-0808">Transferase</keyword>
<protein>
    <submittedName>
        <fullName evidence="6">Class I SAM-dependent methyltransferase</fullName>
    </submittedName>
</protein>
<feature type="compositionally biased region" description="Basic and acidic residues" evidence="4">
    <location>
        <begin position="1"/>
        <end position="11"/>
    </location>
</feature>
<keyword evidence="2 6" id="KW-0489">Methyltransferase</keyword>
<dbReference type="Proteomes" id="UP000288603">
    <property type="component" value="Unassembled WGS sequence"/>
</dbReference>
<evidence type="ECO:0000256" key="4">
    <source>
        <dbReference type="SAM" id="MobiDB-lite"/>
    </source>
</evidence>
<feature type="region of interest" description="Disordered" evidence="4">
    <location>
        <begin position="1"/>
        <end position="31"/>
    </location>
</feature>
<dbReference type="SUPFAM" id="SSF53335">
    <property type="entry name" value="S-adenosyl-L-methionine-dependent methyltransferases"/>
    <property type="match status" value="1"/>
</dbReference>
<feature type="compositionally biased region" description="Low complexity" evidence="4">
    <location>
        <begin position="12"/>
        <end position="28"/>
    </location>
</feature>
<comment type="caution">
    <text evidence="6">The sequence shown here is derived from an EMBL/GenBank/DDBJ whole genome shotgun (WGS) entry which is preliminary data.</text>
</comment>
<dbReference type="InterPro" id="IPR051052">
    <property type="entry name" value="Diverse_substrate_MTase"/>
</dbReference>
<comment type="similarity">
    <text evidence="1">Belongs to the methyltransferase superfamily.</text>
</comment>